<evidence type="ECO:0000256" key="1">
    <source>
        <dbReference type="SAM" id="SignalP"/>
    </source>
</evidence>
<dbReference type="AlphaFoldDB" id="A0A1M6ND97"/>
<dbReference type="SUPFAM" id="SSF69304">
    <property type="entry name" value="Tricorn protease N-terminal domain"/>
    <property type="match status" value="1"/>
</dbReference>
<dbReference type="Proteomes" id="UP000183952">
    <property type="component" value="Unassembled WGS sequence"/>
</dbReference>
<reference evidence="2 3" key="1">
    <citation type="submission" date="2016-11" db="EMBL/GenBank/DDBJ databases">
        <authorList>
            <person name="Jaros S."/>
            <person name="Januszkiewicz K."/>
            <person name="Wedrychowicz H."/>
        </authorList>
    </citation>
    <scope>NUCLEOTIDE SEQUENCE [LARGE SCALE GENOMIC DNA]</scope>
    <source>
        <strain evidence="2 3">DSM 3090</strain>
    </source>
</reference>
<dbReference type="OrthoDB" id="1896796at2"/>
<dbReference type="STRING" id="1121331.SAMN02745248_01348"/>
<evidence type="ECO:0000313" key="2">
    <source>
        <dbReference type="EMBL" id="SHJ93576.1"/>
    </source>
</evidence>
<evidence type="ECO:0008006" key="4">
    <source>
        <dbReference type="Google" id="ProtNLM"/>
    </source>
</evidence>
<gene>
    <name evidence="2" type="ORF">SAMN02745248_01348</name>
</gene>
<proteinExistence type="predicted"/>
<name>A0A1M6ND97_9CLOT</name>
<protein>
    <recommendedName>
        <fullName evidence="4">Lipoprotein</fullName>
    </recommendedName>
</protein>
<feature type="signal peptide" evidence="1">
    <location>
        <begin position="1"/>
        <end position="21"/>
    </location>
</feature>
<evidence type="ECO:0000313" key="3">
    <source>
        <dbReference type="Proteomes" id="UP000183952"/>
    </source>
</evidence>
<dbReference type="PROSITE" id="PS51257">
    <property type="entry name" value="PROKAR_LIPOPROTEIN"/>
    <property type="match status" value="1"/>
</dbReference>
<dbReference type="EMBL" id="FRAD01000010">
    <property type="protein sequence ID" value="SHJ93576.1"/>
    <property type="molecule type" value="Genomic_DNA"/>
</dbReference>
<keyword evidence="3" id="KW-1185">Reference proteome</keyword>
<organism evidence="2 3">
    <name type="scientific">Hathewaya proteolytica DSM 3090</name>
    <dbReference type="NCBI Taxonomy" id="1121331"/>
    <lineage>
        <taxon>Bacteria</taxon>
        <taxon>Bacillati</taxon>
        <taxon>Bacillota</taxon>
        <taxon>Clostridia</taxon>
        <taxon>Eubacteriales</taxon>
        <taxon>Clostridiaceae</taxon>
        <taxon>Hathewaya</taxon>
    </lineage>
</organism>
<sequence length="339" mass="40002">MIKKISLIIGCLILLSITACTTKNDSNNNNENNKVNDFKEEWYLSMTTTEGNNEDLYVSNNVYDFKTNTITKSDKMKRTSQYALSVYDATSECIYYSDKDKFRGGDQLFVYDNRTKEKKQLTNELFAINYIFPRKDDVLLVAIKSSSRNLGLYRYRKDTQQLETVEFEGNKTNQISTWLMKYNPSNDEYIIQAYDENERDKLTEEWNNKNYTPEEAAKNPLNIPIYFYSYKDNKLLYLLKKDMIQGFGLIANKDKIVYKFSHADYTEDVYIYDRNEKTEKKIKNPGFVDYMYLSDDGNRLYGMCDGIKYLDLSLNKIEDCKEFKTNAYINNGVLLRRYE</sequence>
<keyword evidence="1" id="KW-0732">Signal</keyword>
<accession>A0A1M6ND97</accession>
<feature type="chain" id="PRO_5038346178" description="Lipoprotein" evidence="1">
    <location>
        <begin position="22"/>
        <end position="339"/>
    </location>
</feature>
<dbReference type="RefSeq" id="WP_072903362.1">
    <property type="nucleotide sequence ID" value="NZ_FRAD01000010.1"/>
</dbReference>